<dbReference type="WBParaSite" id="TCLT_0000342701-mRNA-1">
    <property type="protein sequence ID" value="TCLT_0000342701-mRNA-1"/>
    <property type="gene ID" value="TCLT_0000342701"/>
</dbReference>
<reference evidence="1 2" key="2">
    <citation type="submission" date="2018-11" db="EMBL/GenBank/DDBJ databases">
        <authorList>
            <consortium name="Pathogen Informatics"/>
        </authorList>
    </citation>
    <scope>NUCLEOTIDE SEQUENCE [LARGE SCALE GENOMIC DNA]</scope>
</reference>
<evidence type="ECO:0000313" key="3">
    <source>
        <dbReference type="WBParaSite" id="TCLT_0000342701-mRNA-1"/>
    </source>
</evidence>
<organism evidence="3">
    <name type="scientific">Thelazia callipaeda</name>
    <name type="common">Oriental eyeworm</name>
    <name type="synonym">Parasitic nematode</name>
    <dbReference type="NCBI Taxonomy" id="103827"/>
    <lineage>
        <taxon>Eukaryota</taxon>
        <taxon>Metazoa</taxon>
        <taxon>Ecdysozoa</taxon>
        <taxon>Nematoda</taxon>
        <taxon>Chromadorea</taxon>
        <taxon>Rhabditida</taxon>
        <taxon>Spirurina</taxon>
        <taxon>Spiruromorpha</taxon>
        <taxon>Thelazioidea</taxon>
        <taxon>Thelaziidae</taxon>
        <taxon>Thelazia</taxon>
    </lineage>
</organism>
<dbReference type="Proteomes" id="UP000276776">
    <property type="component" value="Unassembled WGS sequence"/>
</dbReference>
<reference evidence="3" key="1">
    <citation type="submission" date="2017-02" db="UniProtKB">
        <authorList>
            <consortium name="WormBaseParasite"/>
        </authorList>
    </citation>
    <scope>IDENTIFICATION</scope>
</reference>
<keyword evidence="2" id="KW-1185">Reference proteome</keyword>
<name>A0A0N5CT69_THECL</name>
<sequence>MEELKLVVCCGDYDLSKKSAAFLKKAEKVFGIKHMGKGIPKTQKLKKAWGGGHGIIQQSMKDFDGFIYFSVLY</sequence>
<gene>
    <name evidence="1" type="ORF">TCLT_LOCUS3420</name>
</gene>
<protein>
    <submittedName>
        <fullName evidence="3">DUF4062 domain-containing protein</fullName>
    </submittedName>
</protein>
<evidence type="ECO:0000313" key="2">
    <source>
        <dbReference type="Proteomes" id="UP000276776"/>
    </source>
</evidence>
<proteinExistence type="predicted"/>
<evidence type="ECO:0000313" key="1">
    <source>
        <dbReference type="EMBL" id="VDM99880.1"/>
    </source>
</evidence>
<dbReference type="EMBL" id="UYYF01001451">
    <property type="protein sequence ID" value="VDM99880.1"/>
    <property type="molecule type" value="Genomic_DNA"/>
</dbReference>
<accession>A0A0N5CT69</accession>
<dbReference type="AlphaFoldDB" id="A0A0N5CT69"/>